<evidence type="ECO:0000256" key="2">
    <source>
        <dbReference type="ARBA" id="ARBA00022618"/>
    </source>
</evidence>
<evidence type="ECO:0000256" key="1">
    <source>
        <dbReference type="ARBA" id="ARBA00022475"/>
    </source>
</evidence>
<dbReference type="PANTHER" id="PTHR37820">
    <property type="entry name" value="CELL DIVISION PROTEIN DIVIB"/>
    <property type="match status" value="1"/>
</dbReference>
<keyword evidence="1" id="KW-1003">Cell membrane</keyword>
<keyword evidence="3 6" id="KW-0812">Transmembrane</keyword>
<comment type="caution">
    <text evidence="7">The sequence shown here is derived from an EMBL/GenBank/DDBJ whole genome shotgun (WGS) entry which is preliminary data.</text>
</comment>
<dbReference type="GO" id="GO:0005886">
    <property type="term" value="C:plasma membrane"/>
    <property type="evidence" value="ECO:0007669"/>
    <property type="project" value="TreeGrafter"/>
</dbReference>
<keyword evidence="6" id="KW-0472">Membrane</keyword>
<evidence type="ECO:0000256" key="3">
    <source>
        <dbReference type="ARBA" id="ARBA00022692"/>
    </source>
</evidence>
<evidence type="ECO:0008006" key="9">
    <source>
        <dbReference type="Google" id="ProtNLM"/>
    </source>
</evidence>
<keyword evidence="4 6" id="KW-1133">Transmembrane helix</keyword>
<evidence type="ECO:0000313" key="7">
    <source>
        <dbReference type="EMBL" id="PIR92002.1"/>
    </source>
</evidence>
<evidence type="ECO:0000313" key="8">
    <source>
        <dbReference type="Proteomes" id="UP000228510"/>
    </source>
</evidence>
<dbReference type="EMBL" id="PFAT01000052">
    <property type="protein sequence ID" value="PIR92002.1"/>
    <property type="molecule type" value="Genomic_DNA"/>
</dbReference>
<evidence type="ECO:0000256" key="6">
    <source>
        <dbReference type="SAM" id="Phobius"/>
    </source>
</evidence>
<evidence type="ECO:0000256" key="5">
    <source>
        <dbReference type="ARBA" id="ARBA00023306"/>
    </source>
</evidence>
<dbReference type="PANTHER" id="PTHR37820:SF1">
    <property type="entry name" value="CELL DIVISION PROTEIN FTSQ"/>
    <property type="match status" value="1"/>
</dbReference>
<dbReference type="Proteomes" id="UP000228510">
    <property type="component" value="Unassembled WGS sequence"/>
</dbReference>
<keyword evidence="5" id="KW-0131">Cell cycle</keyword>
<evidence type="ECO:0000256" key="4">
    <source>
        <dbReference type="ARBA" id="ARBA00022989"/>
    </source>
</evidence>
<protein>
    <recommendedName>
        <fullName evidence="9">POTRA domain-containing protein</fullName>
    </recommendedName>
</protein>
<sequence length="287" mass="32899">MSSARRYSTIRIYSPRKYVNPFFQRRRSRVRRLSLKIKLIILGCGCLIVAVGWALLFNRYFMVDNVIVNGSQKIAEDKIYDIIAKRLSARRLFIFSQQNIFAFSKRQAKREILNNFFVADLTINKKLPRTITVSFNESAPVAVWAEGERYYYIDSNMIILSPVESLELSADNLIILKNALAESQIKTEDTTKKVAVGERYLNICLNLRQKLVEKQIAIDNICEVNKAEVKVQIKVSAGGPKIYFSADDTLDKQFAKLTVLLAGKISPDALSKLEYIDLRFGDKVYYK</sequence>
<gene>
    <name evidence="7" type="ORF">COU01_04065</name>
</gene>
<organism evidence="7 8">
    <name type="scientific">Candidatus Falkowbacteria bacterium CG10_big_fil_rev_8_21_14_0_10_44_15</name>
    <dbReference type="NCBI Taxonomy" id="1974569"/>
    <lineage>
        <taxon>Bacteria</taxon>
        <taxon>Candidatus Falkowiibacteriota</taxon>
    </lineage>
</organism>
<proteinExistence type="predicted"/>
<keyword evidence="2" id="KW-0132">Cell division</keyword>
<dbReference type="InterPro" id="IPR050487">
    <property type="entry name" value="FtsQ_DivIB"/>
</dbReference>
<dbReference type="GO" id="GO:0051301">
    <property type="term" value="P:cell division"/>
    <property type="evidence" value="ECO:0007669"/>
    <property type="project" value="UniProtKB-KW"/>
</dbReference>
<feature type="transmembrane region" description="Helical" evidence="6">
    <location>
        <begin position="35"/>
        <end position="56"/>
    </location>
</feature>
<accession>A0A2H0UYU9</accession>
<name>A0A2H0UYU9_9BACT</name>
<dbReference type="AlphaFoldDB" id="A0A2H0UYU9"/>
<reference evidence="8" key="1">
    <citation type="submission" date="2017-09" db="EMBL/GenBank/DDBJ databases">
        <title>Depth-based differentiation of microbial function through sediment-hosted aquifers and enrichment of novel symbionts in the deep terrestrial subsurface.</title>
        <authorList>
            <person name="Probst A.J."/>
            <person name="Ladd B."/>
            <person name="Jarett J.K."/>
            <person name="Geller-Mcgrath D.E."/>
            <person name="Sieber C.M.K."/>
            <person name="Emerson J.B."/>
            <person name="Anantharaman K."/>
            <person name="Thomas B.C."/>
            <person name="Malmstrom R."/>
            <person name="Stieglmeier M."/>
            <person name="Klingl A."/>
            <person name="Woyke T."/>
            <person name="Ryan C.M."/>
            <person name="Banfield J.F."/>
        </authorList>
    </citation>
    <scope>NUCLEOTIDE SEQUENCE [LARGE SCALE GENOMIC DNA]</scope>
</reference>